<proteinExistence type="predicted"/>
<geneLocation type="mitochondrion" evidence="2"/>
<reference evidence="2" key="1">
    <citation type="journal article" date="2020" name="Parasitol. Int.">
        <title>Phylogenetic Relationships of Strongyloides Species in Carnivore Hosts.</title>
        <authorList>
            <person name="Ko P.P."/>
            <person name="Suzuki K."/>
            <person name="Canales-Ramos M."/>
            <person name="Aung M.P.P.T.H.H."/>
            <person name="Htike W.W."/>
            <person name="Yoshida A."/>
            <person name="Montes M."/>
            <person name="Morishita K."/>
            <person name="Gotuzzo E."/>
            <person name="Maruyama H."/>
            <person name="Nagayasu E."/>
        </authorList>
    </citation>
    <scope>NUCLEOTIDE SEQUENCE</scope>
    <source>
        <strain evidence="2">1906</strain>
    </source>
</reference>
<dbReference type="EMBL" id="LC534895">
    <property type="protein sequence ID" value="BCD52135.1"/>
    <property type="molecule type" value="Genomic_DNA"/>
</dbReference>
<keyword evidence="1" id="KW-1133">Transmembrane helix</keyword>
<dbReference type="AlphaFoldDB" id="A0A6J4CUK5"/>
<organism evidence="2">
    <name type="scientific">Strongyloides sp. EN-2020b</name>
    <dbReference type="NCBI Taxonomy" id="2725240"/>
    <lineage>
        <taxon>Eukaryota</taxon>
        <taxon>Metazoa</taxon>
        <taxon>Ecdysozoa</taxon>
        <taxon>Nematoda</taxon>
        <taxon>Chromadorea</taxon>
        <taxon>Rhabditida</taxon>
        <taxon>Tylenchina</taxon>
        <taxon>Panagrolaimomorpha</taxon>
        <taxon>Strongyloidoidea</taxon>
        <taxon>Strongyloididae</taxon>
        <taxon>Strongyloides</taxon>
    </lineage>
</organism>
<name>A0A6J4CUK5_9BILA</name>
<feature type="transmembrane region" description="Helical" evidence="1">
    <location>
        <begin position="81"/>
        <end position="102"/>
    </location>
</feature>
<sequence length="277" mass="34404">MFFYFFVFFCFLLNCFISNVVFWWSIFFLMTLVFVFLNFSNSYSCINYFIFQEFLGLLFLFFSFGVFQFFVVLLKVGVSPFHFWCLRIFNSLSGYMVFWFLTFQKLPYFPVILFFFDFNFFFVFLFGIFFCYIHLFFCKSFKSMVFISSVESFSWLLVSLFFSVFTGFFLFFFYVFVMFFLLDYSSFKSYDFYNWELVFLFMNFPMTINFFIKIFSIVFFLNFSSFFLIFVLFFMVFSVFSFGFWFFNVGLKFSYYGFLNFNFFYFIYFPVMFFFLF</sequence>
<evidence type="ECO:0000256" key="1">
    <source>
        <dbReference type="SAM" id="Phobius"/>
    </source>
</evidence>
<gene>
    <name evidence="2" type="primary">nad2</name>
</gene>
<keyword evidence="1" id="KW-0812">Transmembrane</keyword>
<keyword evidence="1" id="KW-0472">Membrane</keyword>
<feature type="transmembrane region" description="Helical" evidence="1">
    <location>
        <begin position="7"/>
        <end position="37"/>
    </location>
</feature>
<feature type="transmembrane region" description="Helical" evidence="1">
    <location>
        <begin position="153"/>
        <end position="177"/>
    </location>
</feature>
<feature type="transmembrane region" description="Helical" evidence="1">
    <location>
        <begin position="108"/>
        <end position="133"/>
    </location>
</feature>
<feature type="transmembrane region" description="Helical" evidence="1">
    <location>
        <begin position="49"/>
        <end position="74"/>
    </location>
</feature>
<feature type="transmembrane region" description="Helical" evidence="1">
    <location>
        <begin position="226"/>
        <end position="247"/>
    </location>
</feature>
<protein>
    <submittedName>
        <fullName evidence="2">NADH dehydrogenase subunit 2</fullName>
    </submittedName>
</protein>
<accession>A0A6J4CUK5</accession>
<feature type="transmembrane region" description="Helical" evidence="1">
    <location>
        <begin position="253"/>
        <end position="276"/>
    </location>
</feature>
<feature type="transmembrane region" description="Helical" evidence="1">
    <location>
        <begin position="197"/>
        <end position="221"/>
    </location>
</feature>
<keyword evidence="2" id="KW-0496">Mitochondrion</keyword>
<evidence type="ECO:0000313" key="2">
    <source>
        <dbReference type="EMBL" id="BCD52135.1"/>
    </source>
</evidence>